<dbReference type="PANTHER" id="PTHR33206:SF1">
    <property type="entry name" value="DNA-DIRECTED DNA POLYMERASE"/>
    <property type="match status" value="1"/>
</dbReference>
<proteinExistence type="predicted"/>
<dbReference type="Proteomes" id="UP000838412">
    <property type="component" value="Chromosome 5"/>
</dbReference>
<evidence type="ECO:0000259" key="2">
    <source>
        <dbReference type="PROSITE" id="PS50157"/>
    </source>
</evidence>
<gene>
    <name evidence="3" type="primary">Hypp3456</name>
    <name evidence="3" type="ORF">BLAG_LOCUS20184</name>
</gene>
<dbReference type="EMBL" id="OV696690">
    <property type="protein sequence ID" value="CAH1266633.1"/>
    <property type="molecule type" value="Genomic_DNA"/>
</dbReference>
<sequence length="460" mass="53928">MSVVKDEAMIPQSLGVMDRAQTRMSVVKDEAIILNDEETNKENDYFAELIRRPLSRYKETMYLNLYQTHFSYIKDFKKYAKSYACPKCGKKWVDSYKLNRHELTCDGAITYEYPGGAYHLPPTIFKKLKDEGIVVPQEDRYYPFRATYDIECLLKPLEDDGTPKLQWEAVHELLSVSVCSNVRGYTKPRCFVSEGESSVVVKDMIDYAAVLTAYGCTEIKCFFPYEWMDSLEKLERTELPPASAFYSKVKMTHISEEDYTYCQEVWKDHNMHTMKDFLTWYNNKDVVTMLDAVQRMSDFYKDRQIDMFKDGISVPGLTMKYLFMDIGDTYFTCMDNEDAYKLFKNNIVGGPSIIFHRYLMRENGREPKTCQKVIGYDANALYLWSLMQGMPTGCYIRRRAEEDFKREYSQRVGRMATQWLEWVGYQHGNVIRHKFNNTEKRIGPRQLPVDGFCSDTGEIF</sequence>
<accession>A0A8J9ZZW7</accession>
<evidence type="ECO:0000256" key="1">
    <source>
        <dbReference type="PROSITE-ProRule" id="PRU00042"/>
    </source>
</evidence>
<name>A0A8J9ZZW7_BRALA</name>
<feature type="domain" description="C2H2-type" evidence="2">
    <location>
        <begin position="83"/>
        <end position="114"/>
    </location>
</feature>
<reference evidence="3" key="1">
    <citation type="submission" date="2022-01" db="EMBL/GenBank/DDBJ databases">
        <authorList>
            <person name="Braso-Vives M."/>
        </authorList>
    </citation>
    <scope>NUCLEOTIDE SEQUENCE</scope>
</reference>
<keyword evidence="4" id="KW-1185">Reference proteome</keyword>
<protein>
    <submittedName>
        <fullName evidence="3">Hypp3456 protein</fullName>
    </submittedName>
</protein>
<dbReference type="OrthoDB" id="5988713at2759"/>
<dbReference type="AlphaFoldDB" id="A0A8J9ZZW7"/>
<dbReference type="PANTHER" id="PTHR33206">
    <property type="entry name" value="PROTEIN CBG10425"/>
    <property type="match status" value="1"/>
</dbReference>
<dbReference type="InterPro" id="IPR013087">
    <property type="entry name" value="Znf_C2H2_type"/>
</dbReference>
<dbReference type="GO" id="GO:0008270">
    <property type="term" value="F:zinc ion binding"/>
    <property type="evidence" value="ECO:0007669"/>
    <property type="project" value="UniProtKB-KW"/>
</dbReference>
<keyword evidence="1" id="KW-0479">Metal-binding</keyword>
<organism evidence="3 4">
    <name type="scientific">Branchiostoma lanceolatum</name>
    <name type="common">Common lancelet</name>
    <name type="synonym">Amphioxus lanceolatum</name>
    <dbReference type="NCBI Taxonomy" id="7740"/>
    <lineage>
        <taxon>Eukaryota</taxon>
        <taxon>Metazoa</taxon>
        <taxon>Chordata</taxon>
        <taxon>Cephalochordata</taxon>
        <taxon>Leptocardii</taxon>
        <taxon>Amphioxiformes</taxon>
        <taxon>Branchiostomatidae</taxon>
        <taxon>Branchiostoma</taxon>
    </lineage>
</organism>
<dbReference type="PROSITE" id="PS50157">
    <property type="entry name" value="ZINC_FINGER_C2H2_2"/>
    <property type="match status" value="1"/>
</dbReference>
<evidence type="ECO:0000313" key="4">
    <source>
        <dbReference type="Proteomes" id="UP000838412"/>
    </source>
</evidence>
<evidence type="ECO:0000313" key="3">
    <source>
        <dbReference type="EMBL" id="CAH1266633.1"/>
    </source>
</evidence>
<keyword evidence="1" id="KW-0862">Zinc</keyword>
<keyword evidence="1" id="KW-0863">Zinc-finger</keyword>